<dbReference type="Pfam" id="PF00069">
    <property type="entry name" value="Pkinase"/>
    <property type="match status" value="1"/>
</dbReference>
<dbReference type="SUPFAM" id="SSF48403">
    <property type="entry name" value="Ankyrin repeat"/>
    <property type="match status" value="1"/>
</dbReference>
<dbReference type="SMART" id="SM00248">
    <property type="entry name" value="ANK"/>
    <property type="match status" value="3"/>
</dbReference>
<name>A0ABD1E8M7_HYPHA</name>
<dbReference type="SUPFAM" id="SSF56112">
    <property type="entry name" value="Protein kinase-like (PK-like)"/>
    <property type="match status" value="1"/>
</dbReference>
<feature type="region of interest" description="Disordered" evidence="2">
    <location>
        <begin position="1"/>
        <end position="22"/>
    </location>
</feature>
<evidence type="ECO:0000313" key="4">
    <source>
        <dbReference type="EMBL" id="KAL1490950.1"/>
    </source>
</evidence>
<organism evidence="4 5">
    <name type="scientific">Hypothenemus hampei</name>
    <name type="common">Coffee berry borer</name>
    <dbReference type="NCBI Taxonomy" id="57062"/>
    <lineage>
        <taxon>Eukaryota</taxon>
        <taxon>Metazoa</taxon>
        <taxon>Ecdysozoa</taxon>
        <taxon>Arthropoda</taxon>
        <taxon>Hexapoda</taxon>
        <taxon>Insecta</taxon>
        <taxon>Pterygota</taxon>
        <taxon>Neoptera</taxon>
        <taxon>Endopterygota</taxon>
        <taxon>Coleoptera</taxon>
        <taxon>Polyphaga</taxon>
        <taxon>Cucujiformia</taxon>
        <taxon>Curculionidae</taxon>
        <taxon>Scolytinae</taxon>
        <taxon>Hypothenemus</taxon>
    </lineage>
</organism>
<dbReference type="PROSITE" id="PS50011">
    <property type="entry name" value="PROTEIN_KINASE_DOM"/>
    <property type="match status" value="1"/>
</dbReference>
<feature type="repeat" description="ANK" evidence="1">
    <location>
        <begin position="156"/>
        <end position="188"/>
    </location>
</feature>
<evidence type="ECO:0000256" key="2">
    <source>
        <dbReference type="SAM" id="MobiDB-lite"/>
    </source>
</evidence>
<evidence type="ECO:0000313" key="5">
    <source>
        <dbReference type="Proteomes" id="UP001566132"/>
    </source>
</evidence>
<feature type="domain" description="Protein kinase" evidence="3">
    <location>
        <begin position="938"/>
        <end position="1203"/>
    </location>
</feature>
<dbReference type="InterPro" id="IPR000719">
    <property type="entry name" value="Prot_kinase_dom"/>
</dbReference>
<accession>A0ABD1E8M7</accession>
<dbReference type="PANTHER" id="PTHR13954">
    <property type="entry name" value="IRE1-RELATED"/>
    <property type="match status" value="1"/>
</dbReference>
<dbReference type="InterPro" id="IPR011009">
    <property type="entry name" value="Kinase-like_dom_sf"/>
</dbReference>
<sequence>MTWKKKNKKNSNNNSNKFNSKSEPLVKHSLNRFFDSTEIAQVKNVLKIKEINSVPVAVACVILNKIDVLEKGLKCGVNINETGPNHTKALTWAVKLKNLRIIKFLLLNQADVRSENGDHIVFNALEQKLWDEDSFLDLWPLFLTDVSFDLNASNKHGHTILHVAVRKEWEKFTKALLNANVNVNITNINGVTPLMTACCRNNLNIVNCLMNFGAELRIEDNHYRTALCYAIVSSSKISNQNSPLFVIVEKIIGDCKETSLLETYIKRRVEVVGLILNKTKFNKAEANTLLTVLQYTVQYIKDGLNIILETNIFQLFAKVLKENLQDEKKKFVLQLMQEMLYFQEDRPHVFERATQMKLTNDILKIDLITSCLDLIEHRKSYSNLALYIVMTFSTLNDMGHRWALENYEKFKRLFTWLPNDYLGENESDYPLEVLLKMIRKEVKEVRKISSSTPIATTREKKMTTLSKRWKSAKHISEPVFHIKKSRRKTKTKTKSKSAKSSLSDRSKGKRYLNSLLEDQNGQSEQQFAPEMNSLTDRIIILNSKKNDNMTESSYLPCSSHQLAKEIEEHERVIKTFMTDDLFCPISDENGTLDDSVSNPICTSLKQFLANQLQRDNKSINPRKYSYSLTSTSPRWKSYIETLPFNNFPTFSEEGVEIDTGKLRDAIQYMKKTSLNSVAVDPAAMDDAVAIIIDYFKTLLKIIINDSRNVYGHQEQTNKNENQLTSVDLQNVAELHANYRHLLASISSLAQYDVTEMLKNIFHLESVLLQFNLSSREPLMYRVCAEESIKIRYTLGPNEDNISFLSSYMEDVLNEVQAPRQDINIDVVETLLELGKELPGLFAKETNMLSRPKSRNRFKEVEGKIKTMQEAYHLMDSIENLLHDADDAMVNMTDVNGDSNWEYCEPSTNSRWKKKIDYLQVAKSFETLLGGNVKLCQYSERTHVISQGGNFNIVTLGLGINDQPLAVKRIPREHYVCNLLKSLIDPLLGLRNKHLLHYCVCDFDRNDLILATPLCEYNIGQYIVLMNEGNAKKNVFKLTNAEIVQQFLIGLAFLHQRSDPIVHGNLKPSNIFVNMQGVVRLAEFGINKALFKLIEPPKTSLIWFSQESYYTYKTTSKMQCSLYSDIQVAGMLIYFIISGGKHPFGPDVTAILKNLEQSTNIPIQEIDNDSSHEDQRFTDITSWMLRFRPSDRPRIKRILSHVSFWDNDRKWCFILNCAGVSTSGIPFAVSVTEMHNSLNEIAVKERINGRWMDVMRNKFPKFECHSEYESDTLAGFLRFIKRFYETHIFVDAMGVNELRNCILQSFPALASTLFRILESRRLLKKYPFVFYSI</sequence>
<feature type="compositionally biased region" description="Low complexity" evidence="2">
    <location>
        <begin position="10"/>
        <end position="22"/>
    </location>
</feature>
<dbReference type="Pfam" id="PF12796">
    <property type="entry name" value="Ank_2"/>
    <property type="match status" value="1"/>
</dbReference>
<keyword evidence="1" id="KW-0040">ANK repeat</keyword>
<comment type="caution">
    <text evidence="4">The sequence shown here is derived from an EMBL/GenBank/DDBJ whole genome shotgun (WGS) entry which is preliminary data.</text>
</comment>
<dbReference type="Proteomes" id="UP001566132">
    <property type="component" value="Unassembled WGS sequence"/>
</dbReference>
<feature type="compositionally biased region" description="Basic residues" evidence="2">
    <location>
        <begin position="484"/>
        <end position="497"/>
    </location>
</feature>
<keyword evidence="5" id="KW-1185">Reference proteome</keyword>
<dbReference type="InterPro" id="IPR002110">
    <property type="entry name" value="Ankyrin_rpt"/>
</dbReference>
<reference evidence="4 5" key="1">
    <citation type="submission" date="2024-05" db="EMBL/GenBank/DDBJ databases">
        <title>Genetic variation in Jamaican populations of the coffee berry borer (Hypothenemus hampei).</title>
        <authorList>
            <person name="Errbii M."/>
            <person name="Myrie A."/>
        </authorList>
    </citation>
    <scope>NUCLEOTIDE SEQUENCE [LARGE SCALE GENOMIC DNA]</scope>
    <source>
        <strain evidence="4">JA-Hopewell-2020-01-JO</strain>
        <tissue evidence="4">Whole body</tissue>
    </source>
</reference>
<dbReference type="PROSITE" id="PS50088">
    <property type="entry name" value="ANK_REPEAT"/>
    <property type="match status" value="2"/>
</dbReference>
<dbReference type="EMBL" id="JBDJPC010000009">
    <property type="protein sequence ID" value="KAL1490950.1"/>
    <property type="molecule type" value="Genomic_DNA"/>
</dbReference>
<dbReference type="PANTHER" id="PTHR13954:SF6">
    <property type="entry name" value="NON-SPECIFIC SERINE_THREONINE PROTEIN KINASE"/>
    <property type="match status" value="1"/>
</dbReference>
<dbReference type="InterPro" id="IPR036770">
    <property type="entry name" value="Ankyrin_rpt-contain_sf"/>
</dbReference>
<feature type="region of interest" description="Disordered" evidence="2">
    <location>
        <begin position="484"/>
        <end position="506"/>
    </location>
</feature>
<dbReference type="InterPro" id="IPR045133">
    <property type="entry name" value="IRE1/2-like"/>
</dbReference>
<dbReference type="Gene3D" id="1.25.40.20">
    <property type="entry name" value="Ankyrin repeat-containing domain"/>
    <property type="match status" value="2"/>
</dbReference>
<dbReference type="PROSITE" id="PS50297">
    <property type="entry name" value="ANK_REP_REGION"/>
    <property type="match status" value="2"/>
</dbReference>
<gene>
    <name evidence="4" type="ORF">ABEB36_011618</name>
</gene>
<protein>
    <recommendedName>
        <fullName evidence="3">Protein kinase domain-containing protein</fullName>
    </recommendedName>
</protein>
<feature type="repeat" description="ANK" evidence="1">
    <location>
        <begin position="189"/>
        <end position="221"/>
    </location>
</feature>
<evidence type="ECO:0000259" key="3">
    <source>
        <dbReference type="PROSITE" id="PS50011"/>
    </source>
</evidence>
<dbReference type="Gene3D" id="1.10.510.10">
    <property type="entry name" value="Transferase(Phosphotransferase) domain 1"/>
    <property type="match status" value="1"/>
</dbReference>
<evidence type="ECO:0000256" key="1">
    <source>
        <dbReference type="PROSITE-ProRule" id="PRU00023"/>
    </source>
</evidence>
<proteinExistence type="predicted"/>